<keyword evidence="13 16" id="KW-0472">Membrane</keyword>
<dbReference type="GO" id="GO:0046872">
    <property type="term" value="F:metal ion binding"/>
    <property type="evidence" value="ECO:0007669"/>
    <property type="project" value="UniProtKB-KW"/>
</dbReference>
<dbReference type="EMBL" id="JABDTM020024723">
    <property type="protein sequence ID" value="KAH0814015.1"/>
    <property type="molecule type" value="Genomic_DNA"/>
</dbReference>
<dbReference type="Pfam" id="PF00535">
    <property type="entry name" value="Glycos_transf_2"/>
    <property type="match status" value="1"/>
</dbReference>
<keyword evidence="12 16" id="KW-0333">Golgi apparatus</keyword>
<sequence length="825" mass="94427">MEDRGRRRIGISQNQPHINADVAQQKYNNGTGGLLQENARRMVALLVLNYHVFRHRVGTTEPSVKDLGFPIQRFPVFSNGSGKQVNTQDAQNKENHVLDFATNHLHWNNDDWGQMSPDFCLDNNDRRVRVFSYRNERYAKCNIRQLIRFGAGAVMVCGGISLTVTTALHVINRRSLNSRSYIADILEPHRMCPICPYFGDDFILMQDNAKPCTVRIVSNAKLISKLASVYEKTIKDYENKIIPNLGHDGAAAYLEGTDAKEGDKALKKFALNTVLSDRMPLDRKLRDPRNPKCKTFTYNPKLKASVVVIFYNELLSVILRTVWSVILQTPKHLLQEIILVDDSSTDETLKGLVDYYIDTRLANYNVKLIHLKSRMGLIRARLQGARIATGDVLIFLDAHCEATKNWIEPLLSRIEEDNTAVLVPIIDVIEANTLAYSTNGDTSYQVGGFSWSGHFTWIDIQNEEDKHKLTPVKSPTMAGGLFAIDRKFFWEIGSYDEQMDGWGGENLEMSFRIWQCGGRLETVPCSRVGHIFRDFHPYSFPDNKDTHGINTARLAHVWMDDYKRFFFMYQPALENNPIVGDLTHRQQLRQKLRCKSFKWFLENVYPEKFIPDENVFGYGQVQNEYGMCFDDLQLGEDKIGPLGLYQCHPYLAMSQYFSLSFKGELRKENFCAETFGSREVQLTECHGHKREQFWKLFKNGTIYNPTSGKCLSSMGVENGKGVVMETCTDSIFQRWRFTNVNKTAVVVFITATSSNKLLSAVVIHRHGDRNPFTTYKTDPYKDESNWPEGFGQLTKVSKNILSKLVRISHISEIAEYLANRMECEA</sequence>
<dbReference type="SUPFAM" id="SSF53254">
    <property type="entry name" value="Phosphoglycerate mutase-like"/>
    <property type="match status" value="1"/>
</dbReference>
<comment type="subcellular location">
    <subcellularLocation>
        <location evidence="2 16">Golgi apparatus membrane</location>
        <topology evidence="2 16">Single-pass type II membrane protein</topology>
    </subcellularLocation>
</comment>
<dbReference type="PROSITE" id="PS00616">
    <property type="entry name" value="HIS_ACID_PHOSPHAT_1"/>
    <property type="match status" value="1"/>
</dbReference>
<dbReference type="Pfam" id="PF00652">
    <property type="entry name" value="Ricin_B_lectin"/>
    <property type="match status" value="1"/>
</dbReference>
<dbReference type="InterPro" id="IPR001173">
    <property type="entry name" value="Glyco_trans_2-like"/>
</dbReference>
<evidence type="ECO:0000256" key="13">
    <source>
        <dbReference type="ARBA" id="ARBA00023136"/>
    </source>
</evidence>
<dbReference type="GO" id="GO:0004653">
    <property type="term" value="F:polypeptide N-acetylgalactosaminyltransferase activity"/>
    <property type="evidence" value="ECO:0007669"/>
    <property type="project" value="TreeGrafter"/>
</dbReference>
<comment type="pathway">
    <text evidence="3 16">Protein modification; protein glycosylation.</text>
</comment>
<dbReference type="SUPFAM" id="SSF50370">
    <property type="entry name" value="Ricin B-like lectins"/>
    <property type="match status" value="1"/>
</dbReference>
<evidence type="ECO:0000256" key="12">
    <source>
        <dbReference type="ARBA" id="ARBA00023034"/>
    </source>
</evidence>
<dbReference type="PANTHER" id="PTHR11675">
    <property type="entry name" value="N-ACETYLGALACTOSAMINYLTRANSFERASE"/>
    <property type="match status" value="1"/>
</dbReference>
<feature type="transmembrane region" description="Helical" evidence="16">
    <location>
        <begin position="146"/>
        <end position="171"/>
    </location>
</feature>
<dbReference type="InterPro" id="IPR035992">
    <property type="entry name" value="Ricin_B-like_lectins"/>
</dbReference>
<dbReference type="Gene3D" id="2.80.10.50">
    <property type="match status" value="1"/>
</dbReference>
<evidence type="ECO:0000259" key="17">
    <source>
        <dbReference type="SMART" id="SM00458"/>
    </source>
</evidence>
<keyword evidence="8" id="KW-0479">Metal-binding</keyword>
<evidence type="ECO:0000256" key="6">
    <source>
        <dbReference type="ARBA" id="ARBA00022679"/>
    </source>
</evidence>
<dbReference type="InterPro" id="IPR029044">
    <property type="entry name" value="Nucleotide-diphossugar_trans"/>
</dbReference>
<evidence type="ECO:0000256" key="3">
    <source>
        <dbReference type="ARBA" id="ARBA00004922"/>
    </source>
</evidence>
<organism evidence="18 19">
    <name type="scientific">Tenebrio molitor</name>
    <name type="common">Yellow mealworm beetle</name>
    <dbReference type="NCBI Taxonomy" id="7067"/>
    <lineage>
        <taxon>Eukaryota</taxon>
        <taxon>Metazoa</taxon>
        <taxon>Ecdysozoa</taxon>
        <taxon>Arthropoda</taxon>
        <taxon>Hexapoda</taxon>
        <taxon>Insecta</taxon>
        <taxon>Pterygota</taxon>
        <taxon>Neoptera</taxon>
        <taxon>Endopterygota</taxon>
        <taxon>Coleoptera</taxon>
        <taxon>Polyphaga</taxon>
        <taxon>Cucujiformia</taxon>
        <taxon>Tenebrionidae</taxon>
        <taxon>Tenebrio</taxon>
    </lineage>
</organism>
<dbReference type="InterPro" id="IPR000772">
    <property type="entry name" value="Ricin_B_lectin"/>
</dbReference>
<keyword evidence="9 16" id="KW-0430">Lectin</keyword>
<evidence type="ECO:0000256" key="5">
    <source>
        <dbReference type="ARBA" id="ARBA00022676"/>
    </source>
</evidence>
<keyword evidence="19" id="KW-1185">Reference proteome</keyword>
<keyword evidence="14 16" id="KW-1015">Disulfide bond</keyword>
<evidence type="ECO:0000256" key="14">
    <source>
        <dbReference type="ARBA" id="ARBA00023157"/>
    </source>
</evidence>
<name>A0A8J6H8H3_TENMO</name>
<keyword evidence="15 16" id="KW-0464">Manganese</keyword>
<feature type="domain" description="Ricin B lectin" evidence="17">
    <location>
        <begin position="616"/>
        <end position="738"/>
    </location>
</feature>
<dbReference type="GO" id="GO:0003676">
    <property type="term" value="F:nucleic acid binding"/>
    <property type="evidence" value="ECO:0007669"/>
    <property type="project" value="InterPro"/>
</dbReference>
<keyword evidence="5 16" id="KW-0328">Glycosyltransferase</keyword>
<dbReference type="Gene3D" id="3.30.420.10">
    <property type="entry name" value="Ribonuclease H-like superfamily/Ribonuclease H"/>
    <property type="match status" value="1"/>
</dbReference>
<dbReference type="CDD" id="cd23459">
    <property type="entry name" value="beta-trefoil_Ricin_Pgant1-like"/>
    <property type="match status" value="1"/>
</dbReference>
<dbReference type="Gene3D" id="3.40.50.1240">
    <property type="entry name" value="Phosphoglycerate mutase-like"/>
    <property type="match status" value="1"/>
</dbReference>
<dbReference type="InterPro" id="IPR045885">
    <property type="entry name" value="GalNAc-T"/>
</dbReference>
<accession>A0A8J6H8H3</accession>
<proteinExistence type="inferred from homology"/>
<reference evidence="18" key="2">
    <citation type="submission" date="2021-08" db="EMBL/GenBank/DDBJ databases">
        <authorList>
            <person name="Eriksson T."/>
        </authorList>
    </citation>
    <scope>NUCLEOTIDE SEQUENCE</scope>
    <source>
        <strain evidence="18">Stoneville</strain>
        <tissue evidence="18">Whole head</tissue>
    </source>
</reference>
<keyword evidence="11 16" id="KW-1133">Transmembrane helix</keyword>
<evidence type="ECO:0000256" key="2">
    <source>
        <dbReference type="ARBA" id="ARBA00004323"/>
    </source>
</evidence>
<keyword evidence="6 16" id="KW-0808">Transferase</keyword>
<dbReference type="Proteomes" id="UP000719412">
    <property type="component" value="Unassembled WGS sequence"/>
</dbReference>
<evidence type="ECO:0000313" key="19">
    <source>
        <dbReference type="Proteomes" id="UP000719412"/>
    </source>
</evidence>
<comment type="caution">
    <text evidence="18">The sequence shown here is derived from an EMBL/GenBank/DDBJ whole genome shotgun (WGS) entry which is preliminary data.</text>
</comment>
<dbReference type="InterPro" id="IPR029033">
    <property type="entry name" value="His_PPase_superfam"/>
</dbReference>
<evidence type="ECO:0000256" key="11">
    <source>
        <dbReference type="ARBA" id="ARBA00022989"/>
    </source>
</evidence>
<keyword evidence="7 16" id="KW-0812">Transmembrane</keyword>
<dbReference type="GO" id="GO:0000139">
    <property type="term" value="C:Golgi membrane"/>
    <property type="evidence" value="ECO:0007669"/>
    <property type="project" value="UniProtKB-SubCell"/>
</dbReference>
<evidence type="ECO:0000256" key="10">
    <source>
        <dbReference type="ARBA" id="ARBA00022968"/>
    </source>
</evidence>
<evidence type="ECO:0000256" key="1">
    <source>
        <dbReference type="ARBA" id="ARBA00001936"/>
    </source>
</evidence>
<dbReference type="CDD" id="cd02510">
    <property type="entry name" value="pp-GalNAc-T"/>
    <property type="match status" value="1"/>
</dbReference>
<gene>
    <name evidence="18" type="ORF">GEV33_008776</name>
</gene>
<dbReference type="PROSITE" id="PS50231">
    <property type="entry name" value="RICIN_B_LECTIN"/>
    <property type="match status" value="1"/>
</dbReference>
<dbReference type="InterPro" id="IPR036397">
    <property type="entry name" value="RNaseH_sf"/>
</dbReference>
<dbReference type="InterPro" id="IPR033379">
    <property type="entry name" value="Acid_Pase_AS"/>
</dbReference>
<reference evidence="18" key="1">
    <citation type="journal article" date="2020" name="J Insects Food Feed">
        <title>The yellow mealworm (Tenebrio molitor) genome: a resource for the emerging insects as food and feed industry.</title>
        <authorList>
            <person name="Eriksson T."/>
            <person name="Andere A."/>
            <person name="Kelstrup H."/>
            <person name="Emery V."/>
            <person name="Picard C."/>
        </authorList>
    </citation>
    <scope>NUCLEOTIDE SEQUENCE</scope>
    <source>
        <strain evidence="18">Stoneville</strain>
        <tissue evidence="18">Whole head</tissue>
    </source>
</reference>
<dbReference type="SMART" id="SM00458">
    <property type="entry name" value="RICIN"/>
    <property type="match status" value="1"/>
</dbReference>
<dbReference type="PANTHER" id="PTHR11675:SF43">
    <property type="entry name" value="POLYPEPTIDE N-ACETYLGALACTOSAMINYLTRANSFERASE 1"/>
    <property type="match status" value="1"/>
</dbReference>
<dbReference type="GO" id="GO:0030246">
    <property type="term" value="F:carbohydrate binding"/>
    <property type="evidence" value="ECO:0007669"/>
    <property type="project" value="UniProtKB-KW"/>
</dbReference>
<dbReference type="SUPFAM" id="SSF53448">
    <property type="entry name" value="Nucleotide-diphospho-sugar transferases"/>
    <property type="match status" value="1"/>
</dbReference>
<dbReference type="EC" id="2.4.1.-" evidence="16"/>
<dbReference type="UniPathway" id="UPA00378"/>
<evidence type="ECO:0000313" key="18">
    <source>
        <dbReference type="EMBL" id="KAH0814015.1"/>
    </source>
</evidence>
<dbReference type="Gene3D" id="3.90.550.10">
    <property type="entry name" value="Spore Coat Polysaccharide Biosynthesis Protein SpsA, Chain A"/>
    <property type="match status" value="1"/>
</dbReference>
<dbReference type="GO" id="GO:0016791">
    <property type="term" value="F:phosphatase activity"/>
    <property type="evidence" value="ECO:0007669"/>
    <property type="project" value="UniProtKB-ARBA"/>
</dbReference>
<evidence type="ECO:0000256" key="7">
    <source>
        <dbReference type="ARBA" id="ARBA00022692"/>
    </source>
</evidence>
<evidence type="ECO:0000256" key="15">
    <source>
        <dbReference type="ARBA" id="ARBA00023211"/>
    </source>
</evidence>
<keyword evidence="10" id="KW-0735">Signal-anchor</keyword>
<dbReference type="FunFam" id="3.90.550.10:FF:000021">
    <property type="entry name" value="Polypeptide N-acetylgalactosaminyltransferase"/>
    <property type="match status" value="1"/>
</dbReference>
<comment type="similarity">
    <text evidence="4 16">Belongs to the glycosyltransferase 2 family. GalNAc-T subfamily.</text>
</comment>
<evidence type="ECO:0000256" key="4">
    <source>
        <dbReference type="ARBA" id="ARBA00005680"/>
    </source>
</evidence>
<dbReference type="AlphaFoldDB" id="A0A8J6H8H3"/>
<evidence type="ECO:0000256" key="8">
    <source>
        <dbReference type="ARBA" id="ARBA00022723"/>
    </source>
</evidence>
<evidence type="ECO:0000256" key="9">
    <source>
        <dbReference type="ARBA" id="ARBA00022734"/>
    </source>
</evidence>
<comment type="cofactor">
    <cofactor evidence="1 16">
        <name>Mn(2+)</name>
        <dbReference type="ChEBI" id="CHEBI:29035"/>
    </cofactor>
</comment>
<evidence type="ECO:0000256" key="16">
    <source>
        <dbReference type="RuleBase" id="RU361242"/>
    </source>
</evidence>
<protein>
    <recommendedName>
        <fullName evidence="16">Polypeptide N-acetylgalactosaminyltransferase</fullName>
        <ecNumber evidence="16">2.4.1.-</ecNumber>
    </recommendedName>
    <alternativeName>
        <fullName evidence="16">Protein-UDP acetylgalactosaminyltransferase</fullName>
    </alternativeName>
</protein>
<dbReference type="GO" id="GO:0006493">
    <property type="term" value="P:protein O-linked glycosylation"/>
    <property type="evidence" value="ECO:0007669"/>
    <property type="project" value="TreeGrafter"/>
</dbReference>